<evidence type="ECO:0000313" key="2">
    <source>
        <dbReference type="EMBL" id="AMY12159.1"/>
    </source>
</evidence>
<dbReference type="PRINTS" id="PR00080">
    <property type="entry name" value="SDRFAMILY"/>
</dbReference>
<evidence type="ECO:0000256" key="1">
    <source>
        <dbReference type="ARBA" id="ARBA00006484"/>
    </source>
</evidence>
<dbReference type="PATRIC" id="fig|1813736.3.peg.5715"/>
<dbReference type="PANTHER" id="PTHR43943">
    <property type="entry name" value="DEHYDROGENASE/REDUCTASE (SDR FAMILY) MEMBER 4"/>
    <property type="match status" value="1"/>
</dbReference>
<dbReference type="OrthoDB" id="9803333at2"/>
<dbReference type="EMBL" id="CP015136">
    <property type="protein sequence ID" value="AMY12159.1"/>
    <property type="molecule type" value="Genomic_DNA"/>
</dbReference>
<dbReference type="PANTHER" id="PTHR43943:SF2">
    <property type="entry name" value="DEHYDROGENASE_REDUCTASE 4"/>
    <property type="match status" value="1"/>
</dbReference>
<dbReference type="PRINTS" id="PR00081">
    <property type="entry name" value="GDHRDH"/>
</dbReference>
<dbReference type="RefSeq" id="WP_110173640.1">
    <property type="nucleotide sequence ID" value="NZ_CP015136.1"/>
</dbReference>
<accession>A0A143PWH8</accession>
<dbReference type="KEGG" id="abac:LuPra_05432"/>
<dbReference type="Proteomes" id="UP000076079">
    <property type="component" value="Chromosome"/>
</dbReference>
<reference evidence="3" key="2">
    <citation type="submission" date="2016-04" db="EMBL/GenBank/DDBJ databases">
        <title>First Complete Genome Sequence of a Subdivision 6 Acidobacterium.</title>
        <authorList>
            <person name="Huang S."/>
            <person name="Vieira S."/>
            <person name="Bunk B."/>
            <person name="Riedel T."/>
            <person name="Sproeer C."/>
            <person name="Overmann J."/>
        </authorList>
    </citation>
    <scope>NUCLEOTIDE SEQUENCE [LARGE SCALE GENOMIC DNA]</scope>
    <source>
        <strain evidence="3">DSM 100886 HEG_-6_39</strain>
    </source>
</reference>
<keyword evidence="2" id="KW-0560">Oxidoreductase</keyword>
<comment type="similarity">
    <text evidence="1">Belongs to the short-chain dehydrogenases/reductases (SDR) family.</text>
</comment>
<dbReference type="AlphaFoldDB" id="A0A143PWH8"/>
<reference evidence="2 3" key="1">
    <citation type="journal article" date="2016" name="Genome Announc.">
        <title>First Complete Genome Sequence of a Subdivision 6 Acidobacterium Strain.</title>
        <authorList>
            <person name="Huang S."/>
            <person name="Vieira S."/>
            <person name="Bunk B."/>
            <person name="Riedel T."/>
            <person name="Sproer C."/>
            <person name="Overmann J."/>
        </authorList>
    </citation>
    <scope>NUCLEOTIDE SEQUENCE [LARGE SCALE GENOMIC DNA]</scope>
    <source>
        <strain evidence="3">DSM 100886 HEG_-6_39</strain>
    </source>
</reference>
<organism evidence="2 3">
    <name type="scientific">Luteitalea pratensis</name>
    <dbReference type="NCBI Taxonomy" id="1855912"/>
    <lineage>
        <taxon>Bacteria</taxon>
        <taxon>Pseudomonadati</taxon>
        <taxon>Acidobacteriota</taxon>
        <taxon>Vicinamibacteria</taxon>
        <taxon>Vicinamibacterales</taxon>
        <taxon>Vicinamibacteraceae</taxon>
        <taxon>Luteitalea</taxon>
    </lineage>
</organism>
<proteinExistence type="inferred from homology"/>
<dbReference type="GO" id="GO:0018482">
    <property type="term" value="F:4-formylbenzenesulfonate dehydrogenase activity"/>
    <property type="evidence" value="ECO:0007669"/>
    <property type="project" value="UniProtKB-EC"/>
</dbReference>
<keyword evidence="3" id="KW-1185">Reference proteome</keyword>
<protein>
    <submittedName>
        <fullName evidence="2">4-formylbenzenesulfonate dehydrogenase TsaC1/TsaC2</fullName>
        <ecNumber evidence="2">1.2.1.62</ecNumber>
    </submittedName>
</protein>
<sequence>MDLGLAGKVAIVTGGSKGLGLAAAHALVAEGARVAICGRTPATLAQAAQALGARGGRPNDVLAVTADVSSEGDLKRLVDETVSRLGGVDVLVNNVGLGKGGGLMDTPDDVWQQAFDQTLFPAIRASRLVVPHMQRAGGGVILLIASIWGRESGGRMTYNAVKAAEISLGKALAQQLAPSGIRVNSIAPGSILFEGGSWHQRQQADPDGIAKFLARELPFGRFGRADEVGDVVAFLASSRASWISGACITVDGCQSRSNI</sequence>
<evidence type="ECO:0000313" key="3">
    <source>
        <dbReference type="Proteomes" id="UP000076079"/>
    </source>
</evidence>
<dbReference type="InterPro" id="IPR002347">
    <property type="entry name" value="SDR_fam"/>
</dbReference>
<dbReference type="Gene3D" id="3.40.50.720">
    <property type="entry name" value="NAD(P)-binding Rossmann-like Domain"/>
    <property type="match status" value="1"/>
</dbReference>
<dbReference type="FunFam" id="3.40.50.720:FF:000084">
    <property type="entry name" value="Short-chain dehydrogenase reductase"/>
    <property type="match status" value="1"/>
</dbReference>
<gene>
    <name evidence="2" type="primary">tsaC1_3</name>
    <name evidence="2" type="ORF">LuPra_05432</name>
</gene>
<dbReference type="SUPFAM" id="SSF51735">
    <property type="entry name" value="NAD(P)-binding Rossmann-fold domains"/>
    <property type="match status" value="1"/>
</dbReference>
<dbReference type="Pfam" id="PF13561">
    <property type="entry name" value="adh_short_C2"/>
    <property type="match status" value="1"/>
</dbReference>
<name>A0A143PWH8_LUTPR</name>
<dbReference type="EC" id="1.2.1.62" evidence="2"/>
<dbReference type="InterPro" id="IPR036291">
    <property type="entry name" value="NAD(P)-bd_dom_sf"/>
</dbReference>
<dbReference type="STRING" id="1855912.LuPra_05432"/>